<dbReference type="Pfam" id="PF03995">
    <property type="entry name" value="Inhibitor_I36"/>
    <property type="match status" value="1"/>
</dbReference>
<comment type="caution">
    <text evidence="2">The sequence shown here is derived from an EMBL/GenBank/DDBJ whole genome shotgun (WGS) entry which is preliminary data.</text>
</comment>
<evidence type="ECO:0000313" key="2">
    <source>
        <dbReference type="EMBL" id="MFC4981735.1"/>
    </source>
</evidence>
<dbReference type="EMBL" id="JBHSJE010000008">
    <property type="protein sequence ID" value="MFC4981735.1"/>
    <property type="molecule type" value="Genomic_DNA"/>
</dbReference>
<accession>A0ABV9VHZ7</accession>
<dbReference type="GeneID" id="31233896"/>
<name>A0ABV9VHZ7_STRAZ</name>
<evidence type="ECO:0000313" key="3">
    <source>
        <dbReference type="Proteomes" id="UP001595908"/>
    </source>
</evidence>
<keyword evidence="1" id="KW-0732">Signal</keyword>
<dbReference type="RefSeq" id="WP_157841689.1">
    <property type="nucleotide sequence ID" value="NZ_JBFAGR010000011.1"/>
</dbReference>
<dbReference type="Proteomes" id="UP001595908">
    <property type="component" value="Unassembled WGS sequence"/>
</dbReference>
<gene>
    <name evidence="2" type="ORF">ACFPL4_25825</name>
</gene>
<feature type="signal peptide" evidence="1">
    <location>
        <begin position="1"/>
        <end position="32"/>
    </location>
</feature>
<reference evidence="3" key="1">
    <citation type="journal article" date="2019" name="Int. J. Syst. Evol. Microbiol.">
        <title>The Global Catalogue of Microorganisms (GCM) 10K type strain sequencing project: providing services to taxonomists for standard genome sequencing and annotation.</title>
        <authorList>
            <consortium name="The Broad Institute Genomics Platform"/>
            <consortium name="The Broad Institute Genome Sequencing Center for Infectious Disease"/>
            <person name="Wu L."/>
            <person name="Ma J."/>
        </authorList>
    </citation>
    <scope>NUCLEOTIDE SEQUENCE [LARGE SCALE GENOMIC DNA]</scope>
    <source>
        <strain evidence="3">ICMP 257</strain>
    </source>
</reference>
<sequence>MSSSGTRSLKAALATGVVAGAALLSAAAPASAANPPYADCPGWALCLYQHGGGTGSKAIITPATGNINLYSVHFLNGDLANNQVSSWLNNSTCQVKFVDDPYNYSDLDFTPSHQYGATGDWAGEFANDRLTGVQFYCP</sequence>
<protein>
    <submittedName>
        <fullName evidence="2">Peptidase inhibitor family I36 protein</fullName>
    </submittedName>
</protein>
<feature type="chain" id="PRO_5046280845" evidence="1">
    <location>
        <begin position="33"/>
        <end position="138"/>
    </location>
</feature>
<organism evidence="2 3">
    <name type="scientific">Streptomyces atroolivaceus</name>
    <dbReference type="NCBI Taxonomy" id="66869"/>
    <lineage>
        <taxon>Bacteria</taxon>
        <taxon>Bacillati</taxon>
        <taxon>Actinomycetota</taxon>
        <taxon>Actinomycetes</taxon>
        <taxon>Kitasatosporales</taxon>
        <taxon>Streptomycetaceae</taxon>
        <taxon>Streptomyces</taxon>
    </lineage>
</organism>
<proteinExistence type="predicted"/>
<evidence type="ECO:0000256" key="1">
    <source>
        <dbReference type="SAM" id="SignalP"/>
    </source>
</evidence>
<keyword evidence="3" id="KW-1185">Reference proteome</keyword>